<dbReference type="InterPro" id="IPR027470">
    <property type="entry name" value="Cation_efflux_CTD"/>
</dbReference>
<keyword evidence="4 7" id="KW-0812">Transmembrane</keyword>
<name>A0A4Y8M4T7_9BACL</name>
<feature type="transmembrane region" description="Helical" evidence="7">
    <location>
        <begin position="12"/>
        <end position="36"/>
    </location>
</feature>
<feature type="transmembrane region" description="Helical" evidence="7">
    <location>
        <begin position="48"/>
        <end position="64"/>
    </location>
</feature>
<dbReference type="SUPFAM" id="SSF160240">
    <property type="entry name" value="Cation efflux protein cytoplasmic domain-like"/>
    <property type="match status" value="1"/>
</dbReference>
<dbReference type="RefSeq" id="WP_135151065.1">
    <property type="nucleotide sequence ID" value="NZ_SOMN01000004.1"/>
</dbReference>
<dbReference type="InterPro" id="IPR002524">
    <property type="entry name" value="Cation_efflux"/>
</dbReference>
<accession>A0A4Y8M4T7</accession>
<evidence type="ECO:0000259" key="8">
    <source>
        <dbReference type="Pfam" id="PF01545"/>
    </source>
</evidence>
<organism evidence="10 11">
    <name type="scientific">Cohnella luojiensis</name>
    <dbReference type="NCBI Taxonomy" id="652876"/>
    <lineage>
        <taxon>Bacteria</taxon>
        <taxon>Bacillati</taxon>
        <taxon>Bacillota</taxon>
        <taxon>Bacilli</taxon>
        <taxon>Bacillales</taxon>
        <taxon>Paenibacillaceae</taxon>
        <taxon>Cohnella</taxon>
    </lineage>
</organism>
<comment type="similarity">
    <text evidence="2">Belongs to the cation diffusion facilitator (CDF) transporter (TC 2.A.4) family.</text>
</comment>
<evidence type="ECO:0000259" key="9">
    <source>
        <dbReference type="Pfam" id="PF16916"/>
    </source>
</evidence>
<gene>
    <name evidence="10" type="ORF">E2980_05055</name>
</gene>
<dbReference type="FunFam" id="1.20.1510.10:FF:000006">
    <property type="entry name" value="Divalent cation efflux transporter"/>
    <property type="match status" value="1"/>
</dbReference>
<protein>
    <submittedName>
        <fullName evidence="10">Cation transporter</fullName>
    </submittedName>
</protein>
<sequence>MDIYGDIKKGEKGAWISIGAYLVLSSLKLAAGWLFASEALTADGLNNVTDIVASAAVLIGLRISRKPPDQDHPYGHLRAETIAALLASFIMGTVGLQVLIAAVRNLWKGEFTTPDLNAGWVALVAAGLMYGIYLYNIRLARRIHNQALLAAAQDNRSDALVSIGAAIGIFGTRLGLPWLDGVAAIAVGCIILKTAWDIFISATHTLTDGFDVQQLMSLRTTVEKTKGVKAIKDIRARIHGSTVLVDVVIVVNPSISLVESHEICDTIERRMKRKHDIETVHVHVEPDDSTAQ</sequence>
<dbReference type="InterPro" id="IPR058533">
    <property type="entry name" value="Cation_efflux_TM"/>
</dbReference>
<dbReference type="Gene3D" id="3.30.70.1350">
    <property type="entry name" value="Cation efflux protein, cytoplasmic domain"/>
    <property type="match status" value="1"/>
</dbReference>
<evidence type="ECO:0000256" key="1">
    <source>
        <dbReference type="ARBA" id="ARBA00004141"/>
    </source>
</evidence>
<evidence type="ECO:0000256" key="6">
    <source>
        <dbReference type="ARBA" id="ARBA00023136"/>
    </source>
</evidence>
<dbReference type="AlphaFoldDB" id="A0A4Y8M4T7"/>
<evidence type="ECO:0000313" key="11">
    <source>
        <dbReference type="Proteomes" id="UP000297900"/>
    </source>
</evidence>
<evidence type="ECO:0000256" key="3">
    <source>
        <dbReference type="ARBA" id="ARBA00022448"/>
    </source>
</evidence>
<dbReference type="GO" id="GO:0008324">
    <property type="term" value="F:monoatomic cation transmembrane transporter activity"/>
    <property type="evidence" value="ECO:0007669"/>
    <property type="project" value="InterPro"/>
</dbReference>
<dbReference type="InterPro" id="IPR036837">
    <property type="entry name" value="Cation_efflux_CTD_sf"/>
</dbReference>
<evidence type="ECO:0000256" key="5">
    <source>
        <dbReference type="ARBA" id="ARBA00022989"/>
    </source>
</evidence>
<dbReference type="Proteomes" id="UP000297900">
    <property type="component" value="Unassembled WGS sequence"/>
</dbReference>
<keyword evidence="11" id="KW-1185">Reference proteome</keyword>
<evidence type="ECO:0000256" key="4">
    <source>
        <dbReference type="ARBA" id="ARBA00022692"/>
    </source>
</evidence>
<dbReference type="GO" id="GO:0016020">
    <property type="term" value="C:membrane"/>
    <property type="evidence" value="ECO:0007669"/>
    <property type="project" value="UniProtKB-SubCell"/>
</dbReference>
<keyword evidence="5 7" id="KW-1133">Transmembrane helix</keyword>
<dbReference type="PANTHER" id="PTHR43840">
    <property type="entry name" value="MITOCHONDRIAL METAL TRANSPORTER 1-RELATED"/>
    <property type="match status" value="1"/>
</dbReference>
<dbReference type="Gene3D" id="1.20.1510.10">
    <property type="entry name" value="Cation efflux protein transmembrane domain"/>
    <property type="match status" value="1"/>
</dbReference>
<dbReference type="InterPro" id="IPR027469">
    <property type="entry name" value="Cation_efflux_TMD_sf"/>
</dbReference>
<dbReference type="NCBIfam" id="TIGR01297">
    <property type="entry name" value="CDF"/>
    <property type="match status" value="1"/>
</dbReference>
<dbReference type="OrthoDB" id="9806522at2"/>
<feature type="domain" description="Cation efflux protein transmembrane" evidence="8">
    <location>
        <begin position="15"/>
        <end position="206"/>
    </location>
</feature>
<feature type="transmembrane region" description="Helical" evidence="7">
    <location>
        <begin position="119"/>
        <end position="137"/>
    </location>
</feature>
<proteinExistence type="inferred from homology"/>
<dbReference type="Pfam" id="PF16916">
    <property type="entry name" value="ZT_dimer"/>
    <property type="match status" value="1"/>
</dbReference>
<feature type="domain" description="Cation efflux protein cytoplasmic" evidence="9">
    <location>
        <begin position="216"/>
        <end position="286"/>
    </location>
</feature>
<dbReference type="InterPro" id="IPR050291">
    <property type="entry name" value="CDF_Transporter"/>
</dbReference>
<dbReference type="SUPFAM" id="SSF161111">
    <property type="entry name" value="Cation efflux protein transmembrane domain-like"/>
    <property type="match status" value="1"/>
</dbReference>
<keyword evidence="3" id="KW-0813">Transport</keyword>
<dbReference type="EMBL" id="SOMN01000004">
    <property type="protein sequence ID" value="TFE29371.1"/>
    <property type="molecule type" value="Genomic_DNA"/>
</dbReference>
<comment type="caution">
    <text evidence="10">The sequence shown here is derived from an EMBL/GenBank/DDBJ whole genome shotgun (WGS) entry which is preliminary data.</text>
</comment>
<feature type="transmembrane region" description="Helical" evidence="7">
    <location>
        <begin position="85"/>
        <end position="107"/>
    </location>
</feature>
<keyword evidence="6 7" id="KW-0472">Membrane</keyword>
<dbReference type="Pfam" id="PF01545">
    <property type="entry name" value="Cation_efflux"/>
    <property type="match status" value="1"/>
</dbReference>
<comment type="subcellular location">
    <subcellularLocation>
        <location evidence="1">Membrane</location>
        <topology evidence="1">Multi-pass membrane protein</topology>
    </subcellularLocation>
</comment>
<reference evidence="10 11" key="1">
    <citation type="submission" date="2019-03" db="EMBL/GenBank/DDBJ databases">
        <title>Cohnella endophytica sp. nov., a novel endophytic bacterium isolated from bark of Sonneratia apetala.</title>
        <authorList>
            <person name="Tuo L."/>
        </authorList>
    </citation>
    <scope>NUCLEOTIDE SEQUENCE [LARGE SCALE GENOMIC DNA]</scope>
    <source>
        <strain evidence="10 11">CCTCC AB 208254</strain>
    </source>
</reference>
<evidence type="ECO:0000256" key="7">
    <source>
        <dbReference type="SAM" id="Phobius"/>
    </source>
</evidence>
<dbReference type="PANTHER" id="PTHR43840:SF50">
    <property type="entry name" value="MANGANESE EFFLUX SYSTEM PROTEIN MNES"/>
    <property type="match status" value="1"/>
</dbReference>
<evidence type="ECO:0000313" key="10">
    <source>
        <dbReference type="EMBL" id="TFE29371.1"/>
    </source>
</evidence>
<evidence type="ECO:0000256" key="2">
    <source>
        <dbReference type="ARBA" id="ARBA00008114"/>
    </source>
</evidence>